<dbReference type="AlphaFoldDB" id="A0A2H0XBK8"/>
<proteinExistence type="predicted"/>
<dbReference type="SUPFAM" id="SSF53098">
    <property type="entry name" value="Ribonuclease H-like"/>
    <property type="match status" value="1"/>
</dbReference>
<dbReference type="Proteomes" id="UP000231252">
    <property type="component" value="Unassembled WGS sequence"/>
</dbReference>
<dbReference type="InterPro" id="IPR001584">
    <property type="entry name" value="Integrase_cat-core"/>
</dbReference>
<dbReference type="EMBL" id="PEYU01000058">
    <property type="protein sequence ID" value="PIS22313.1"/>
    <property type="molecule type" value="Genomic_DNA"/>
</dbReference>
<feature type="domain" description="Integrase catalytic" evidence="1">
    <location>
        <begin position="3"/>
        <end position="44"/>
    </location>
</feature>
<evidence type="ECO:0000259" key="1">
    <source>
        <dbReference type="Pfam" id="PF13683"/>
    </source>
</evidence>
<comment type="caution">
    <text evidence="2">The sequence shown here is derived from an EMBL/GenBank/DDBJ whole genome shotgun (WGS) entry which is preliminary data.</text>
</comment>
<protein>
    <recommendedName>
        <fullName evidence="1">Integrase catalytic domain-containing protein</fullName>
    </recommendedName>
</protein>
<sequence>MVISMSRAGTPTDNPFAERFVRTFKLAIVYKRPYFTLGEVLEVTLK</sequence>
<dbReference type="InterPro" id="IPR012337">
    <property type="entry name" value="RNaseH-like_sf"/>
</dbReference>
<name>A0A2H0XBK8_UNCKA</name>
<gene>
    <name evidence="2" type="ORF">COT50_02510</name>
</gene>
<dbReference type="Pfam" id="PF13683">
    <property type="entry name" value="rve_3"/>
    <property type="match status" value="1"/>
</dbReference>
<dbReference type="GO" id="GO:0015074">
    <property type="term" value="P:DNA integration"/>
    <property type="evidence" value="ECO:0007669"/>
    <property type="project" value="InterPro"/>
</dbReference>
<organism evidence="2 3">
    <name type="scientific">candidate division WWE3 bacterium CG08_land_8_20_14_0_20_41_10</name>
    <dbReference type="NCBI Taxonomy" id="1975085"/>
    <lineage>
        <taxon>Bacteria</taxon>
        <taxon>Katanobacteria</taxon>
    </lineage>
</organism>
<accession>A0A2H0XBK8</accession>
<reference evidence="3" key="1">
    <citation type="submission" date="2017-09" db="EMBL/GenBank/DDBJ databases">
        <title>Depth-based differentiation of microbial function through sediment-hosted aquifers and enrichment of novel symbionts in the deep terrestrial subsurface.</title>
        <authorList>
            <person name="Probst A.J."/>
            <person name="Ladd B."/>
            <person name="Jarett J.K."/>
            <person name="Geller-Mcgrath D.E."/>
            <person name="Sieber C.M.K."/>
            <person name="Emerson J.B."/>
            <person name="Anantharaman K."/>
            <person name="Thomas B.C."/>
            <person name="Malmstrom R."/>
            <person name="Stieglmeier M."/>
            <person name="Klingl A."/>
            <person name="Woyke T."/>
            <person name="Ryan C.M."/>
            <person name="Banfield J.F."/>
        </authorList>
    </citation>
    <scope>NUCLEOTIDE SEQUENCE [LARGE SCALE GENOMIC DNA]</scope>
</reference>
<evidence type="ECO:0000313" key="2">
    <source>
        <dbReference type="EMBL" id="PIS22313.1"/>
    </source>
</evidence>
<evidence type="ECO:0000313" key="3">
    <source>
        <dbReference type="Proteomes" id="UP000231252"/>
    </source>
</evidence>